<name>A0A7H0XS21_UNCAG</name>
<organism evidence="1">
    <name type="scientific">Uncultured archaeon GZfos26G2</name>
    <dbReference type="NCBI Taxonomy" id="3386331"/>
    <lineage>
        <taxon>Archaea</taxon>
        <taxon>Methanobacteriati</taxon>
        <taxon>Methanobacteriota</taxon>
        <taxon>Stenosarchaea group</taxon>
        <taxon>Methanomicrobia</taxon>
        <taxon>Candidatus Methanophagales</taxon>
        <taxon>Candidatus Methanophagaceae</taxon>
        <taxon>Candidatus Methanophaga</taxon>
    </lineage>
</organism>
<proteinExistence type="predicted"/>
<accession>A0A7H0XS21</accession>
<reference evidence="1" key="1">
    <citation type="journal article" date="2004" name="Science">
        <title>Reverse methanogenesis: testing the hypothesis with environmental genomics.</title>
        <authorList>
            <person name="Hallam S.J."/>
            <person name="Putnam N."/>
            <person name="Preston C.M."/>
            <person name="Detter J.C."/>
            <person name="Rokhsar D."/>
            <person name="Richardson P.M."/>
            <person name="DeLong E.F."/>
        </authorList>
    </citation>
    <scope>NUCLEOTIDE SEQUENCE</scope>
</reference>
<protein>
    <submittedName>
        <fullName evidence="1">Uncharacterized protein</fullName>
    </submittedName>
</protein>
<dbReference type="Gene3D" id="2.50.20.20">
    <property type="match status" value="1"/>
</dbReference>
<dbReference type="AlphaFoldDB" id="A0A7H0XS21"/>
<evidence type="ECO:0000313" key="1">
    <source>
        <dbReference type="EMBL" id="QNR61629.1"/>
    </source>
</evidence>
<dbReference type="EMBL" id="AY714835">
    <property type="protein sequence ID" value="QNR61629.1"/>
    <property type="molecule type" value="Genomic_DNA"/>
</dbReference>
<gene>
    <name evidence="1" type="ORF">GZ22D9_33</name>
</gene>
<sequence length="317" mass="35676">MKRELMAGLIAVLVIASVMMFSGCVEEEKKMSVADIKADVLANAEETDTYKFDMDVTMKMLLSNETNDTEMTTISNGRGVLDVADKKMKLYMNTSMETNETTEVPGPMEMEMYLINNTMYTKMDLGIPELPPQWTKMEMPEGYEESWASQNQLEQQMELLDISEVELLADEELNGVDCYVLKIVPDMKKFWNSTMAAVMARSTQGLAPGIDLQKILKSMSTKEWIAKDTMYPRKTQMEILLVVRSEDLPIPDTVEGFTMTAYEKVEMLFYDYNQPVSIELPEAAEAAEAAAGLPVMPMLNQSAFNQTALNQTAITTE</sequence>
<dbReference type="PROSITE" id="PS51257">
    <property type="entry name" value="PROKAR_LIPOPROTEIN"/>
    <property type="match status" value="1"/>
</dbReference>